<evidence type="ECO:0000313" key="2">
    <source>
        <dbReference type="Proteomes" id="UP000800035"/>
    </source>
</evidence>
<dbReference type="AlphaFoldDB" id="A0A6A5TGL8"/>
<evidence type="ECO:0000313" key="1">
    <source>
        <dbReference type="EMBL" id="KAF1951993.1"/>
    </source>
</evidence>
<sequence>MAIFNDLAVELQEAIWELVLPASRGVHWIEVEGIPHDPEFIRDSIRLTQWHKFDRMPETHDDVYRSRQENPEFNTRAKTIKEESSPFFRRLLTTVPAVFGRSGLDDNALDHEFDSFLQRDLTDEIAYTHRCRKLSTYYQIAALLSICRLSRYIAERYIQDNSKCSWPVHRSMGSLYRPRPMYFWEAQYSGGQIPPVLRNRDCWQVLPPRIHTLDLVIFRLHDSQGRATPLLRHAPWQYYIERFTHGTSFACFDRVGFEWHPSWATAGGRGELRSQNVKAFVRTMQVAHNPATLYWLVDGVPRPDWKRDYPAVIGKIFAERMAEAKHGALEHLTTHWELSNQEQTAMLADHHLGQEFEANGRRYYIVFVVIDPFVQKERYQLDKAGLGYSGPFPGSAAIWPEALREPVRLAYDVYYDDSSNMGVSKDPSYILSWEPIHIYGLLYTCAISI</sequence>
<dbReference type="EMBL" id="ML977013">
    <property type="protein sequence ID" value="KAF1951993.1"/>
    <property type="molecule type" value="Genomic_DNA"/>
</dbReference>
<protein>
    <submittedName>
        <fullName evidence="1">Uncharacterized protein</fullName>
    </submittedName>
</protein>
<name>A0A6A5TGL8_9PLEO</name>
<keyword evidence="2" id="KW-1185">Reference proteome</keyword>
<accession>A0A6A5TGL8</accession>
<proteinExistence type="predicted"/>
<dbReference type="Proteomes" id="UP000800035">
    <property type="component" value="Unassembled WGS sequence"/>
</dbReference>
<feature type="non-terminal residue" evidence="1">
    <location>
        <position position="449"/>
    </location>
</feature>
<reference evidence="1" key="1">
    <citation type="journal article" date="2020" name="Stud. Mycol.">
        <title>101 Dothideomycetes genomes: a test case for predicting lifestyles and emergence of pathogens.</title>
        <authorList>
            <person name="Haridas S."/>
            <person name="Albert R."/>
            <person name="Binder M."/>
            <person name="Bloem J."/>
            <person name="Labutti K."/>
            <person name="Salamov A."/>
            <person name="Andreopoulos B."/>
            <person name="Baker S."/>
            <person name="Barry K."/>
            <person name="Bills G."/>
            <person name="Bluhm B."/>
            <person name="Cannon C."/>
            <person name="Castanera R."/>
            <person name="Culley D."/>
            <person name="Daum C."/>
            <person name="Ezra D."/>
            <person name="Gonzalez J."/>
            <person name="Henrissat B."/>
            <person name="Kuo A."/>
            <person name="Liang C."/>
            <person name="Lipzen A."/>
            <person name="Lutzoni F."/>
            <person name="Magnuson J."/>
            <person name="Mondo S."/>
            <person name="Nolan M."/>
            <person name="Ohm R."/>
            <person name="Pangilinan J."/>
            <person name="Park H.-J."/>
            <person name="Ramirez L."/>
            <person name="Alfaro M."/>
            <person name="Sun H."/>
            <person name="Tritt A."/>
            <person name="Yoshinaga Y."/>
            <person name="Zwiers L.-H."/>
            <person name="Turgeon B."/>
            <person name="Goodwin S."/>
            <person name="Spatafora J."/>
            <person name="Crous P."/>
            <person name="Grigoriev I."/>
        </authorList>
    </citation>
    <scope>NUCLEOTIDE SEQUENCE</scope>
    <source>
        <strain evidence="1">CBS 675.92</strain>
    </source>
</reference>
<dbReference type="OrthoDB" id="3739793at2759"/>
<gene>
    <name evidence="1" type="ORF">CC80DRAFT_495629</name>
</gene>
<organism evidence="1 2">
    <name type="scientific">Byssothecium circinans</name>
    <dbReference type="NCBI Taxonomy" id="147558"/>
    <lineage>
        <taxon>Eukaryota</taxon>
        <taxon>Fungi</taxon>
        <taxon>Dikarya</taxon>
        <taxon>Ascomycota</taxon>
        <taxon>Pezizomycotina</taxon>
        <taxon>Dothideomycetes</taxon>
        <taxon>Pleosporomycetidae</taxon>
        <taxon>Pleosporales</taxon>
        <taxon>Massarineae</taxon>
        <taxon>Massarinaceae</taxon>
        <taxon>Byssothecium</taxon>
    </lineage>
</organism>